<dbReference type="NCBIfam" id="TIGR03592">
    <property type="entry name" value="yidC_oxa1_cterm"/>
    <property type="match status" value="1"/>
</dbReference>
<evidence type="ECO:0000256" key="3">
    <source>
        <dbReference type="ARBA" id="ARBA00015325"/>
    </source>
</evidence>
<organism evidence="17 18">
    <name type="scientific">Hallella faecis</name>
    <dbReference type="NCBI Taxonomy" id="2841596"/>
    <lineage>
        <taxon>Bacteria</taxon>
        <taxon>Pseudomonadati</taxon>
        <taxon>Bacteroidota</taxon>
        <taxon>Bacteroidia</taxon>
        <taxon>Bacteroidales</taxon>
        <taxon>Prevotellaceae</taxon>
        <taxon>Hallella</taxon>
    </lineage>
</organism>
<dbReference type="EMBL" id="JBBNFP010000018">
    <property type="protein sequence ID" value="MEQ2486638.1"/>
    <property type="molecule type" value="Genomic_DNA"/>
</dbReference>
<evidence type="ECO:0000256" key="5">
    <source>
        <dbReference type="ARBA" id="ARBA00022475"/>
    </source>
</evidence>
<dbReference type="InterPro" id="IPR047196">
    <property type="entry name" value="YidC_ALB_C"/>
</dbReference>
<feature type="transmembrane region" description="Helical" evidence="13">
    <location>
        <begin position="576"/>
        <end position="594"/>
    </location>
</feature>
<dbReference type="PANTHER" id="PTHR12428">
    <property type="entry name" value="OXA1"/>
    <property type="match status" value="1"/>
</dbReference>
<dbReference type="InterPro" id="IPR001708">
    <property type="entry name" value="YidC/ALB3/OXA1/COX18"/>
</dbReference>
<comment type="function">
    <text evidence="13">Required for the insertion and/or proper folding and/or complex formation of integral membrane proteins into the membrane. Involved in integration of membrane proteins that insert both dependently and independently of the Sec translocase complex, as well as at least some lipoproteins. Aids folding of multispanning membrane proteins.</text>
</comment>
<feature type="transmembrane region" description="Helical" evidence="13">
    <location>
        <begin position="553"/>
        <end position="570"/>
    </location>
</feature>
<dbReference type="PRINTS" id="PR00701">
    <property type="entry name" value="60KDINNERMP"/>
</dbReference>
<evidence type="ECO:0000256" key="7">
    <source>
        <dbReference type="ARBA" id="ARBA00022927"/>
    </source>
</evidence>
<evidence type="ECO:0000256" key="11">
    <source>
        <dbReference type="ARBA" id="ARBA00033245"/>
    </source>
</evidence>
<accession>A0ABV1FQE6</accession>
<dbReference type="Pfam" id="PF14849">
    <property type="entry name" value="YidC_periplas"/>
    <property type="match status" value="1"/>
</dbReference>
<evidence type="ECO:0000313" key="18">
    <source>
        <dbReference type="Proteomes" id="UP001487296"/>
    </source>
</evidence>
<evidence type="ECO:0000256" key="14">
    <source>
        <dbReference type="SAM" id="MobiDB-lite"/>
    </source>
</evidence>
<sequence>MNKNTLIGFVLIAVVLVGFSWYSQPSQEEMRAQFVKDSLEQVAKQKADQAAKIAAYKQQQAAKEQVAADTTALFYKALTGKAQDVVLQNAKLAVTLSTKGGTVTKAYIKNEKGSRRYVGHNIADKTGKSDDLGGVTLFSGKDQSLNYTLVAKEMNISTGDLFFEPTAVTDSTVTLTAEAGQGKSLIINYRLGSDYMLHVSLRTVGMAGLFDPNTTTLGVDWHEKVKEQERGFTFENRYARLDWKESEGGTDYISEAKTKKETTEEEIDWIAFKNQFFSAVMISKDNFQKGGQLESTLYDKKDQEDQPVRYLKDLKAQVSTSFDPTGAKPSEFEFYYGPNDFYILKQVEKQSTFGKELDMQRIVYLGWPLFRYINRWFTLPVFTWLSDWGLPMGIVLILITILLKVITFPMVKKSYMSSAKMRVLKPKLDEATKQFNKPEDQMQKQQAMMAEYAKYGVSPLSGCLPMLIQMPIWVAMFNFVPNAIQFRGENFLWMSDLSTYDPIVEWSTNVMLIGDHLSLTCVLYTVAMVLYTWITMQMQKDQMVGQQAEQMKVMQWMMFLMPLMFFFIFNDYSSGLNFYYFVTLILSAGIMMVLRRTTNDAKLLAILEARYKENAKNPQKMKGLAARMQALQQMQQQQMQQQQGRDNNRKR</sequence>
<evidence type="ECO:0000259" key="16">
    <source>
        <dbReference type="Pfam" id="PF14849"/>
    </source>
</evidence>
<feature type="transmembrane region" description="Helical" evidence="13">
    <location>
        <begin position="516"/>
        <end position="533"/>
    </location>
</feature>
<feature type="transmembrane region" description="Helical" evidence="13">
    <location>
        <begin position="452"/>
        <end position="474"/>
    </location>
</feature>
<name>A0ABV1FQE6_9BACT</name>
<keyword evidence="4 13" id="KW-0813">Transport</keyword>
<evidence type="ECO:0000259" key="15">
    <source>
        <dbReference type="Pfam" id="PF02096"/>
    </source>
</evidence>
<evidence type="ECO:0000313" key="17">
    <source>
        <dbReference type="EMBL" id="MEQ2486638.1"/>
    </source>
</evidence>
<evidence type="ECO:0000256" key="2">
    <source>
        <dbReference type="ARBA" id="ARBA00010527"/>
    </source>
</evidence>
<keyword evidence="8 13" id="KW-1133">Transmembrane helix</keyword>
<protein>
    <recommendedName>
        <fullName evidence="3 13">Membrane protein insertase YidC</fullName>
    </recommendedName>
    <alternativeName>
        <fullName evidence="12 13">Foldase YidC</fullName>
    </alternativeName>
    <alternativeName>
        <fullName evidence="11 13">Membrane integrase YidC</fullName>
    </alternativeName>
    <alternativeName>
        <fullName evidence="13">Membrane protein YidC</fullName>
    </alternativeName>
</protein>
<feature type="compositionally biased region" description="Low complexity" evidence="14">
    <location>
        <begin position="632"/>
        <end position="643"/>
    </location>
</feature>
<comment type="subcellular location">
    <subcellularLocation>
        <location evidence="1">Cell inner membrane</location>
        <topology evidence="1">Multi-pass membrane protein</topology>
    </subcellularLocation>
    <subcellularLocation>
        <location evidence="13">Cell membrane</location>
        <topology evidence="13">Multi-pass membrane protein</topology>
    </subcellularLocation>
</comment>
<dbReference type="CDD" id="cd19961">
    <property type="entry name" value="EcYidC-like_peri"/>
    <property type="match status" value="1"/>
</dbReference>
<dbReference type="RefSeq" id="WP_215759719.1">
    <property type="nucleotide sequence ID" value="NZ_JAHKBE010000018.1"/>
</dbReference>
<feature type="domain" description="Membrane insertase YidC N-terminal" evidence="16">
    <location>
        <begin position="85"/>
        <end position="377"/>
    </location>
</feature>
<dbReference type="NCBIfam" id="NF002356">
    <property type="entry name" value="PRK01318.2-3"/>
    <property type="match status" value="1"/>
</dbReference>
<gene>
    <name evidence="13 17" type="primary">yidC</name>
    <name evidence="17" type="ORF">AAAT34_06165</name>
</gene>
<feature type="region of interest" description="Disordered" evidence="14">
    <location>
        <begin position="628"/>
        <end position="651"/>
    </location>
</feature>
<evidence type="ECO:0000256" key="9">
    <source>
        <dbReference type="ARBA" id="ARBA00023136"/>
    </source>
</evidence>
<dbReference type="InterPro" id="IPR019998">
    <property type="entry name" value="Membr_insert_YidC"/>
</dbReference>
<evidence type="ECO:0000256" key="12">
    <source>
        <dbReference type="ARBA" id="ARBA00033342"/>
    </source>
</evidence>
<dbReference type="HAMAP" id="MF_01810">
    <property type="entry name" value="YidC_type1"/>
    <property type="match status" value="1"/>
</dbReference>
<reference evidence="17 18" key="1">
    <citation type="submission" date="2024-04" db="EMBL/GenBank/DDBJ databases">
        <title>Human intestinal bacterial collection.</title>
        <authorList>
            <person name="Pauvert C."/>
            <person name="Hitch T.C.A."/>
            <person name="Clavel T."/>
        </authorList>
    </citation>
    <scope>NUCLEOTIDE SEQUENCE [LARGE SCALE GENOMIC DNA]</scope>
    <source>
        <strain evidence="17 18">CLA-AA-H145</strain>
    </source>
</reference>
<dbReference type="Proteomes" id="UP001487296">
    <property type="component" value="Unassembled WGS sequence"/>
</dbReference>
<comment type="similarity">
    <text evidence="2 13">Belongs to the OXA1/ALB3/YidC family. Type 1 subfamily.</text>
</comment>
<feature type="transmembrane region" description="Helical" evidence="13">
    <location>
        <begin position="388"/>
        <end position="411"/>
    </location>
</feature>
<evidence type="ECO:0000256" key="13">
    <source>
        <dbReference type="HAMAP-Rule" id="MF_01810"/>
    </source>
</evidence>
<keyword evidence="9 13" id="KW-0472">Membrane</keyword>
<evidence type="ECO:0000256" key="8">
    <source>
        <dbReference type="ARBA" id="ARBA00022989"/>
    </source>
</evidence>
<proteinExistence type="inferred from homology"/>
<comment type="caution">
    <text evidence="17">The sequence shown here is derived from an EMBL/GenBank/DDBJ whole genome shotgun (WGS) entry which is preliminary data.</text>
</comment>
<evidence type="ECO:0000256" key="4">
    <source>
        <dbReference type="ARBA" id="ARBA00022448"/>
    </source>
</evidence>
<keyword evidence="7 13" id="KW-0653">Protein transport</keyword>
<dbReference type="InterPro" id="IPR038221">
    <property type="entry name" value="YidC_periplasmic_sf"/>
</dbReference>
<dbReference type="PANTHER" id="PTHR12428:SF65">
    <property type="entry name" value="CYTOCHROME C OXIDASE ASSEMBLY PROTEIN COX18, MITOCHONDRIAL"/>
    <property type="match status" value="1"/>
</dbReference>
<dbReference type="CDD" id="cd20070">
    <property type="entry name" value="5TM_YidC_Alb3"/>
    <property type="match status" value="1"/>
</dbReference>
<dbReference type="Pfam" id="PF02096">
    <property type="entry name" value="60KD_IMP"/>
    <property type="match status" value="1"/>
</dbReference>
<comment type="subunit">
    <text evidence="13">Interacts with the Sec translocase complex via SecD. Specifically interacts with transmembrane segments of nascent integral membrane proteins during membrane integration.</text>
</comment>
<keyword evidence="5 13" id="KW-1003">Cell membrane</keyword>
<dbReference type="Gene3D" id="2.70.98.90">
    <property type="match status" value="1"/>
</dbReference>
<feature type="domain" description="Membrane insertase YidC/Oxa/ALB C-terminal" evidence="15">
    <location>
        <begin position="393"/>
        <end position="595"/>
    </location>
</feature>
<dbReference type="InterPro" id="IPR028055">
    <property type="entry name" value="YidC/Oxa/ALB_C"/>
</dbReference>
<dbReference type="InterPro" id="IPR028053">
    <property type="entry name" value="Membr_insert_YidC_N"/>
</dbReference>
<evidence type="ECO:0000256" key="6">
    <source>
        <dbReference type="ARBA" id="ARBA00022692"/>
    </source>
</evidence>
<dbReference type="NCBIfam" id="TIGR03593">
    <property type="entry name" value="yidC_nterm"/>
    <property type="match status" value="1"/>
</dbReference>
<keyword evidence="6 13" id="KW-0812">Transmembrane</keyword>
<keyword evidence="10 13" id="KW-0143">Chaperone</keyword>
<evidence type="ECO:0000256" key="10">
    <source>
        <dbReference type="ARBA" id="ARBA00023186"/>
    </source>
</evidence>
<evidence type="ECO:0000256" key="1">
    <source>
        <dbReference type="ARBA" id="ARBA00004429"/>
    </source>
</evidence>
<keyword evidence="18" id="KW-1185">Reference proteome</keyword>